<protein>
    <submittedName>
        <fullName evidence="3">Uncharacterized protein</fullName>
    </submittedName>
</protein>
<proteinExistence type="predicted"/>
<dbReference type="KEGG" id="ima:PO878_07710"/>
<accession>A0AAE9Y878</accession>
<gene>
    <name evidence="3" type="ORF">PO878_07710</name>
</gene>
<sequence length="284" mass="28830">MGKASSAKKVARAARTGGKASSGTKRNIGFPAALVLLAVLGVGLVVFARSTNPGDGDPQLGDHWHAAYGIYVCDRWVTNLSDRGPDTLGIHTHDDGVIHIHPFLSGATGDEATLGKFFDQVGVSVSDSSIELPPGDPFEGRTYTDGETTCDGQDAQVRLATWDDAATADGSEPDAVRTSDISGQHLDANGQAYTIAFLPEDADIPAPLTAGQLAELGAVDGGQGAPIEGEPEDSELPEDAGTQTDPGSVPEGSLPPDPAAGTLPVDPGTSAPEGTEAPPTTAGG</sequence>
<feature type="transmembrane region" description="Helical" evidence="2">
    <location>
        <begin position="28"/>
        <end position="48"/>
    </location>
</feature>
<dbReference type="Proteomes" id="UP001216390">
    <property type="component" value="Chromosome"/>
</dbReference>
<keyword evidence="2" id="KW-0812">Transmembrane</keyword>
<organism evidence="3 4">
    <name type="scientific">Iamia majanohamensis</name>
    <dbReference type="NCBI Taxonomy" id="467976"/>
    <lineage>
        <taxon>Bacteria</taxon>
        <taxon>Bacillati</taxon>
        <taxon>Actinomycetota</taxon>
        <taxon>Acidimicrobiia</taxon>
        <taxon>Acidimicrobiales</taxon>
        <taxon>Iamiaceae</taxon>
        <taxon>Iamia</taxon>
    </lineage>
</organism>
<reference evidence="3" key="1">
    <citation type="submission" date="2023-01" db="EMBL/GenBank/DDBJ databases">
        <title>The diversity of Class Acidimicrobiia in South China Sea sediment environments and the proposal of Iamia marina sp. nov., a novel species of the genus Iamia.</title>
        <authorList>
            <person name="He Y."/>
            <person name="Tian X."/>
        </authorList>
    </citation>
    <scope>NUCLEOTIDE SEQUENCE</scope>
    <source>
        <strain evidence="3">DSM 19957</strain>
    </source>
</reference>
<keyword evidence="4" id="KW-1185">Reference proteome</keyword>
<feature type="region of interest" description="Disordered" evidence="1">
    <location>
        <begin position="219"/>
        <end position="284"/>
    </location>
</feature>
<evidence type="ECO:0000256" key="1">
    <source>
        <dbReference type="SAM" id="MobiDB-lite"/>
    </source>
</evidence>
<feature type="region of interest" description="Disordered" evidence="1">
    <location>
        <begin position="1"/>
        <end position="23"/>
    </location>
</feature>
<name>A0AAE9Y878_9ACTN</name>
<keyword evidence="2" id="KW-0472">Membrane</keyword>
<evidence type="ECO:0000256" key="2">
    <source>
        <dbReference type="SAM" id="Phobius"/>
    </source>
</evidence>
<keyword evidence="2" id="KW-1133">Transmembrane helix</keyword>
<feature type="compositionally biased region" description="Acidic residues" evidence="1">
    <location>
        <begin position="229"/>
        <end position="238"/>
    </location>
</feature>
<dbReference type="EMBL" id="CP116942">
    <property type="protein sequence ID" value="WCO68614.1"/>
    <property type="molecule type" value="Genomic_DNA"/>
</dbReference>
<dbReference type="RefSeq" id="WP_272738130.1">
    <property type="nucleotide sequence ID" value="NZ_CP116942.1"/>
</dbReference>
<evidence type="ECO:0000313" key="4">
    <source>
        <dbReference type="Proteomes" id="UP001216390"/>
    </source>
</evidence>
<dbReference type="AlphaFoldDB" id="A0AAE9Y878"/>
<evidence type="ECO:0000313" key="3">
    <source>
        <dbReference type="EMBL" id="WCO68614.1"/>
    </source>
</evidence>